<organism evidence="1 2">
    <name type="scientific">Corallococcus coralloides (strain ATCC 25202 / DSM 2259 / NBRC 100086 / M2)</name>
    <name type="common">Myxococcus coralloides</name>
    <dbReference type="NCBI Taxonomy" id="1144275"/>
    <lineage>
        <taxon>Bacteria</taxon>
        <taxon>Pseudomonadati</taxon>
        <taxon>Myxococcota</taxon>
        <taxon>Myxococcia</taxon>
        <taxon>Myxococcales</taxon>
        <taxon>Cystobacterineae</taxon>
        <taxon>Myxococcaceae</taxon>
        <taxon>Corallococcus</taxon>
    </lineage>
</organism>
<dbReference type="Pfam" id="PF13620">
    <property type="entry name" value="CarboxypepD_reg"/>
    <property type="match status" value="2"/>
</dbReference>
<name>H8MR35_CORCM</name>
<evidence type="ECO:0000313" key="1">
    <source>
        <dbReference type="EMBL" id="AFE05443.1"/>
    </source>
</evidence>
<sequence>MSIDANAAASTTAPANLRGMRWSWVGLLAVVLACAEAPRKVQTKTRWPVEEVAFTVRTVDPAGQPVPGVALVARRADQGSLISRSGTSDATGTVRLRVMPGWYVVQAEAPGFVRTLHTDARIPPGEEVRLELTLARAAPFAGRVVDLEGRPVAGAQLRLTPSADEEAALHTESDGDGRFRFDNVPAGAVKLLAEKEEWSPTRLKLAAPQPELTVVMGGLSSLRVQVRRPDGTLSSAASSSIYPEDEKDFFELFPEERSDAKVFQGLRAGRYRVSGRYAPASGDCLWTRAIEVQVLPGQQAEATVSFEGIQDVGPWRGVAVDASGKALAPGQVTAWLADGALDAMGLHGRCDVRSEPDGSFALPHVFKAPVSLEWAAQPTMRWWVSEPLPRGTGEPVTFRPGIGLLKGRILRPDGRPQERFKVHSYSEEDPRGEYDQIVPSSHTYQWLIEAEGFAPALVRGEGREHEILTVPDVVLDVGRTVHGRVVAEDGKTGVPGQQVELVEVFDLETRWRRRPHTVTSGADGHFQFDHVANRGQFLRVDAKAQGTVLRGLEPDEVSVQLRLVPGAELEGFVTEGARVPLAGVNLEVRCEGGFKVDARTDAMGHYSVRVPANRPCFMHAEASLLNVMPRPQPPRVFFSPRRILLAPASHHRLDFEPRHGPAHLRVSVNASREFVTAFVLPGDVPWPGSPGALDDLIRAGFKPEPWSNSWVSEEGDSVFVPSYRSGARFDFRKLPLGRYTLFIREEEQGLDELLRIPVDLSRDGVHAVDSERPARKGGRLYTR</sequence>
<dbReference type="STRING" id="1144275.COCOR_03801"/>
<dbReference type="SUPFAM" id="SSF49452">
    <property type="entry name" value="Starch-binding domain-like"/>
    <property type="match status" value="1"/>
</dbReference>
<gene>
    <name evidence="1" type="ordered locus">COCOR_03801</name>
</gene>
<proteinExistence type="predicted"/>
<dbReference type="SUPFAM" id="SSF49464">
    <property type="entry name" value="Carboxypeptidase regulatory domain-like"/>
    <property type="match status" value="1"/>
</dbReference>
<dbReference type="InterPro" id="IPR013784">
    <property type="entry name" value="Carb-bd-like_fold"/>
</dbReference>
<reference evidence="2" key="2">
    <citation type="submission" date="2012-03" db="EMBL/GenBank/DDBJ databases">
        <title>Genome sequence of the fruiting myxobacterium Corallococcus coralloides DSM 2259.</title>
        <authorList>
            <person name="Huntley S."/>
            <person name="Zhang Y."/>
            <person name="Treuner-Lange A."/>
            <person name="Sensen C.W."/>
            <person name="Sogaard-Andersen L."/>
        </authorList>
    </citation>
    <scope>NUCLEOTIDE SEQUENCE [LARGE SCALE GENOMIC DNA]</scope>
    <source>
        <strain evidence="2">ATCC 25202 / DSM 2259 / NBRC 100086 / M2</strain>
    </source>
</reference>
<evidence type="ECO:0008006" key="3">
    <source>
        <dbReference type="Google" id="ProtNLM"/>
    </source>
</evidence>
<evidence type="ECO:0000313" key="2">
    <source>
        <dbReference type="Proteomes" id="UP000007587"/>
    </source>
</evidence>
<dbReference type="InParanoid" id="H8MR35"/>
<dbReference type="Gene3D" id="2.60.40.1120">
    <property type="entry name" value="Carboxypeptidase-like, regulatory domain"/>
    <property type="match status" value="1"/>
</dbReference>
<accession>H8MR35</accession>
<protein>
    <recommendedName>
        <fullName evidence="3">Carboxypeptidase regulatory-like domain-containing protein</fullName>
    </recommendedName>
</protein>
<dbReference type="AlphaFoldDB" id="H8MR35"/>
<dbReference type="KEGG" id="ccx:COCOR_03801"/>
<keyword evidence="2" id="KW-1185">Reference proteome</keyword>
<dbReference type="EMBL" id="CP003389">
    <property type="protein sequence ID" value="AFE05443.1"/>
    <property type="molecule type" value="Genomic_DNA"/>
</dbReference>
<dbReference type="HOGENOM" id="CLU_353281_0_0_7"/>
<dbReference type="eggNOG" id="COG4932">
    <property type="taxonomic scope" value="Bacteria"/>
</dbReference>
<reference evidence="1 2" key="1">
    <citation type="journal article" date="2012" name="J. Bacteriol.">
        <title>Complete Genome Sequence of the Fruiting Myxobacterium Corallococcus coralloides DSM 2259.</title>
        <authorList>
            <person name="Huntley S."/>
            <person name="Zhang Y."/>
            <person name="Treuner-Lange A."/>
            <person name="Kneip S."/>
            <person name="Sensen C.W."/>
            <person name="Sogaard-Andersen L."/>
        </authorList>
    </citation>
    <scope>NUCLEOTIDE SEQUENCE [LARGE SCALE GENOMIC DNA]</scope>
    <source>
        <strain evidence="2">ATCC 25202 / DSM 2259 / NBRC 100086 / M2</strain>
    </source>
</reference>
<dbReference type="InterPro" id="IPR008969">
    <property type="entry name" value="CarboxyPept-like_regulatory"/>
</dbReference>
<dbReference type="Proteomes" id="UP000007587">
    <property type="component" value="Chromosome"/>
</dbReference>
<dbReference type="GO" id="GO:0030246">
    <property type="term" value="F:carbohydrate binding"/>
    <property type="evidence" value="ECO:0007669"/>
    <property type="project" value="InterPro"/>
</dbReference>